<gene>
    <name evidence="2" type="ORF">DAPPUDRAFT_322882</name>
</gene>
<reference evidence="2 3" key="1">
    <citation type="journal article" date="2011" name="Science">
        <title>The ecoresponsive genome of Daphnia pulex.</title>
        <authorList>
            <person name="Colbourne J.K."/>
            <person name="Pfrender M.E."/>
            <person name="Gilbert D."/>
            <person name="Thomas W.K."/>
            <person name="Tucker A."/>
            <person name="Oakley T.H."/>
            <person name="Tokishita S."/>
            <person name="Aerts A."/>
            <person name="Arnold G.J."/>
            <person name="Basu M.K."/>
            <person name="Bauer D.J."/>
            <person name="Caceres C.E."/>
            <person name="Carmel L."/>
            <person name="Casola C."/>
            <person name="Choi J.H."/>
            <person name="Detter J.C."/>
            <person name="Dong Q."/>
            <person name="Dusheyko S."/>
            <person name="Eads B.D."/>
            <person name="Frohlich T."/>
            <person name="Geiler-Samerotte K.A."/>
            <person name="Gerlach D."/>
            <person name="Hatcher P."/>
            <person name="Jogdeo S."/>
            <person name="Krijgsveld J."/>
            <person name="Kriventseva E.V."/>
            <person name="Kultz D."/>
            <person name="Laforsch C."/>
            <person name="Lindquist E."/>
            <person name="Lopez J."/>
            <person name="Manak J.R."/>
            <person name="Muller J."/>
            <person name="Pangilinan J."/>
            <person name="Patwardhan R.P."/>
            <person name="Pitluck S."/>
            <person name="Pritham E.J."/>
            <person name="Rechtsteiner A."/>
            <person name="Rho M."/>
            <person name="Rogozin I.B."/>
            <person name="Sakarya O."/>
            <person name="Salamov A."/>
            <person name="Schaack S."/>
            <person name="Shapiro H."/>
            <person name="Shiga Y."/>
            <person name="Skalitzky C."/>
            <person name="Smith Z."/>
            <person name="Souvorov A."/>
            <person name="Sung W."/>
            <person name="Tang Z."/>
            <person name="Tsuchiya D."/>
            <person name="Tu H."/>
            <person name="Vos H."/>
            <person name="Wang M."/>
            <person name="Wolf Y.I."/>
            <person name="Yamagata H."/>
            <person name="Yamada T."/>
            <person name="Ye Y."/>
            <person name="Shaw J.R."/>
            <person name="Andrews J."/>
            <person name="Crease T.J."/>
            <person name="Tang H."/>
            <person name="Lucas S.M."/>
            <person name="Robertson H.M."/>
            <person name="Bork P."/>
            <person name="Koonin E.V."/>
            <person name="Zdobnov E.M."/>
            <person name="Grigoriev I.V."/>
            <person name="Lynch M."/>
            <person name="Boore J.L."/>
        </authorList>
    </citation>
    <scope>NUCLEOTIDE SEQUENCE [LARGE SCALE GENOMIC DNA]</scope>
</reference>
<keyword evidence="1" id="KW-1133">Transmembrane helix</keyword>
<dbReference type="InParanoid" id="E9GX76"/>
<dbReference type="Proteomes" id="UP000000305">
    <property type="component" value="Unassembled WGS sequence"/>
</dbReference>
<name>E9GX76_DAPPU</name>
<feature type="transmembrane region" description="Helical" evidence="1">
    <location>
        <begin position="209"/>
        <end position="229"/>
    </location>
</feature>
<organism evidence="2 3">
    <name type="scientific">Daphnia pulex</name>
    <name type="common">Water flea</name>
    <dbReference type="NCBI Taxonomy" id="6669"/>
    <lineage>
        <taxon>Eukaryota</taxon>
        <taxon>Metazoa</taxon>
        <taxon>Ecdysozoa</taxon>
        <taxon>Arthropoda</taxon>
        <taxon>Crustacea</taxon>
        <taxon>Branchiopoda</taxon>
        <taxon>Diplostraca</taxon>
        <taxon>Cladocera</taxon>
        <taxon>Anomopoda</taxon>
        <taxon>Daphniidae</taxon>
        <taxon>Daphnia</taxon>
    </lineage>
</organism>
<evidence type="ECO:0000256" key="1">
    <source>
        <dbReference type="SAM" id="Phobius"/>
    </source>
</evidence>
<dbReference type="KEGG" id="dpx:DAPPUDRAFT_322882"/>
<dbReference type="EMBL" id="GL732572">
    <property type="protein sequence ID" value="EFX75908.1"/>
    <property type="molecule type" value="Genomic_DNA"/>
</dbReference>
<proteinExistence type="predicted"/>
<evidence type="ECO:0000313" key="2">
    <source>
        <dbReference type="EMBL" id="EFX75908.1"/>
    </source>
</evidence>
<accession>E9GX76</accession>
<keyword evidence="1" id="KW-0812">Transmembrane</keyword>
<keyword evidence="3" id="KW-1185">Reference proteome</keyword>
<evidence type="ECO:0000313" key="3">
    <source>
        <dbReference type="Proteomes" id="UP000000305"/>
    </source>
</evidence>
<protein>
    <submittedName>
        <fullName evidence="2">Uncharacterized protein</fullName>
    </submittedName>
</protein>
<keyword evidence="1" id="KW-0472">Membrane</keyword>
<sequence length="270" mass="31472">MASVESFWRFGHRKFREFFGTSPALCVVAWDLLADVRLINSKPNHLLWALMLLKRHCIESLNAALVKFTEKSFRKWSLLFVDLLADMQVLNWENRYRRARRGTTTYISLDGTYRLSNYGTKRIFSKMVFAQNPWTWFAIRIRVVYPHWGNCLGSRDYLAENGLSFVSPEMQLYMYLTQAKGLLLIEVTETKLFSTFPMETKMMNKREKFSANCVSFNFMPIANAILPVYVLPVAVLPFTVLPVAVLPDLISYSILPPWNLTKNQNLFYFS</sequence>
<dbReference type="HOGENOM" id="CLU_1031590_0_0_1"/>
<dbReference type="AlphaFoldDB" id="E9GX76"/>